<reference evidence="2" key="1">
    <citation type="journal article" date="2020" name="Fungal Divers.">
        <title>Resolving the Mortierellaceae phylogeny through synthesis of multi-gene phylogenetics and phylogenomics.</title>
        <authorList>
            <person name="Vandepol N."/>
            <person name="Liber J."/>
            <person name="Desiro A."/>
            <person name="Na H."/>
            <person name="Kennedy M."/>
            <person name="Barry K."/>
            <person name="Grigoriev I.V."/>
            <person name="Miller A.N."/>
            <person name="O'Donnell K."/>
            <person name="Stajich J.E."/>
            <person name="Bonito G."/>
        </authorList>
    </citation>
    <scope>NUCLEOTIDE SEQUENCE</scope>
    <source>
        <strain evidence="2">CK1249</strain>
    </source>
</reference>
<feature type="compositionally biased region" description="Polar residues" evidence="1">
    <location>
        <begin position="62"/>
        <end position="81"/>
    </location>
</feature>
<gene>
    <name evidence="2" type="ORF">BGZ70_006346</name>
</gene>
<accession>A0A9P6INP7</accession>
<keyword evidence="3" id="KW-1185">Reference proteome</keyword>
<feature type="region of interest" description="Disordered" evidence="1">
    <location>
        <begin position="1"/>
        <end position="98"/>
    </location>
</feature>
<dbReference type="AlphaFoldDB" id="A0A9P6INP7"/>
<dbReference type="Proteomes" id="UP000738359">
    <property type="component" value="Unassembled WGS sequence"/>
</dbReference>
<evidence type="ECO:0000256" key="1">
    <source>
        <dbReference type="SAM" id="MobiDB-lite"/>
    </source>
</evidence>
<comment type="caution">
    <text evidence="2">The sequence shown here is derived from an EMBL/GenBank/DDBJ whole genome shotgun (WGS) entry which is preliminary data.</text>
</comment>
<evidence type="ECO:0000313" key="2">
    <source>
        <dbReference type="EMBL" id="KAF9940333.1"/>
    </source>
</evidence>
<feature type="compositionally biased region" description="Basic residues" evidence="1">
    <location>
        <begin position="13"/>
        <end position="23"/>
    </location>
</feature>
<evidence type="ECO:0000313" key="3">
    <source>
        <dbReference type="Proteomes" id="UP000738359"/>
    </source>
</evidence>
<sequence>ESAPDPRLLAPRRMNRDRLKRRKDPTIPPSAVTVTTSTTAAFPVSPRRGASAGDTRPGAACQRSSPKTTRPTNPTSLSSARQLLPWQLPKLRPTQQAH</sequence>
<name>A0A9P6INP7_MORAP</name>
<protein>
    <submittedName>
        <fullName evidence="2">Uncharacterized protein</fullName>
    </submittedName>
</protein>
<feature type="non-terminal residue" evidence="2">
    <location>
        <position position="1"/>
    </location>
</feature>
<organism evidence="2 3">
    <name type="scientific">Mortierella alpina</name>
    <name type="common">Oleaginous fungus</name>
    <name type="synonym">Mortierella renispora</name>
    <dbReference type="NCBI Taxonomy" id="64518"/>
    <lineage>
        <taxon>Eukaryota</taxon>
        <taxon>Fungi</taxon>
        <taxon>Fungi incertae sedis</taxon>
        <taxon>Mucoromycota</taxon>
        <taxon>Mortierellomycotina</taxon>
        <taxon>Mortierellomycetes</taxon>
        <taxon>Mortierellales</taxon>
        <taxon>Mortierellaceae</taxon>
        <taxon>Mortierella</taxon>
    </lineage>
</organism>
<feature type="compositionally biased region" description="Low complexity" evidence="1">
    <location>
        <begin position="29"/>
        <end position="46"/>
    </location>
</feature>
<dbReference type="EMBL" id="JAAAHY010003545">
    <property type="protein sequence ID" value="KAF9940333.1"/>
    <property type="molecule type" value="Genomic_DNA"/>
</dbReference>
<proteinExistence type="predicted"/>